<feature type="compositionally biased region" description="Basic and acidic residues" evidence="1">
    <location>
        <begin position="128"/>
        <end position="137"/>
    </location>
</feature>
<dbReference type="GO" id="GO:0005634">
    <property type="term" value="C:nucleus"/>
    <property type="evidence" value="ECO:0007669"/>
    <property type="project" value="TreeGrafter"/>
</dbReference>
<organism evidence="2 3">
    <name type="scientific">Rhipicephalus microplus</name>
    <name type="common">Cattle tick</name>
    <name type="synonym">Boophilus microplus</name>
    <dbReference type="NCBI Taxonomy" id="6941"/>
    <lineage>
        <taxon>Eukaryota</taxon>
        <taxon>Metazoa</taxon>
        <taxon>Ecdysozoa</taxon>
        <taxon>Arthropoda</taxon>
        <taxon>Chelicerata</taxon>
        <taxon>Arachnida</taxon>
        <taxon>Acari</taxon>
        <taxon>Parasitiformes</taxon>
        <taxon>Ixodida</taxon>
        <taxon>Ixodoidea</taxon>
        <taxon>Ixodidae</taxon>
        <taxon>Rhipicephalinae</taxon>
        <taxon>Rhipicephalus</taxon>
        <taxon>Boophilus</taxon>
    </lineage>
</organism>
<sequence length="285" mass="29148">MAPFSAGAIVKMCLQQAASPTPGSLGSCFGVRQELLDSEQHECPVCHETDISPNNLIPNRFLRTAVLNFKNETGYTRIRRGQLAPASAAAASSSAASTCAASSPRATVGDEGSATPPPATQQPDEQEPDKPVDKPADKPAASPVKKSPASGTEEETPIEKVDGGAKLEVAGAASLDDTSRSPAVGTPGENPPGTPLADENPEEPAGPSLDEALTMSPQHRSHDESSPPHALPTGSGSPSSLGNGEESVCAIRTITTRVTGPIAVSGSVFGPGRVLFPLGLTFLGW</sequence>
<dbReference type="GO" id="GO:0006397">
    <property type="term" value="P:mRNA processing"/>
    <property type="evidence" value="ECO:0007669"/>
    <property type="project" value="InterPro"/>
</dbReference>
<feature type="region of interest" description="Disordered" evidence="1">
    <location>
        <begin position="101"/>
        <end position="244"/>
    </location>
</feature>
<dbReference type="EMBL" id="JABSTU010000002">
    <property type="protein sequence ID" value="KAH8037895.1"/>
    <property type="molecule type" value="Genomic_DNA"/>
</dbReference>
<dbReference type="Proteomes" id="UP000821866">
    <property type="component" value="Chromosome 10"/>
</dbReference>
<dbReference type="PANTHER" id="PTHR15439:SF0">
    <property type="entry name" value="CELL DIVISION CYCLE AND APOPTOSIS REGULATOR PROTEIN 1-RELATED"/>
    <property type="match status" value="1"/>
</dbReference>
<reference evidence="2" key="1">
    <citation type="journal article" date="2020" name="Cell">
        <title>Large-Scale Comparative Analyses of Tick Genomes Elucidate Their Genetic Diversity and Vector Capacities.</title>
        <authorList>
            <consortium name="Tick Genome and Microbiome Consortium (TIGMIC)"/>
            <person name="Jia N."/>
            <person name="Wang J."/>
            <person name="Shi W."/>
            <person name="Du L."/>
            <person name="Sun Y."/>
            <person name="Zhan W."/>
            <person name="Jiang J.F."/>
            <person name="Wang Q."/>
            <person name="Zhang B."/>
            <person name="Ji P."/>
            <person name="Bell-Sakyi L."/>
            <person name="Cui X.M."/>
            <person name="Yuan T.T."/>
            <person name="Jiang B.G."/>
            <person name="Yang W.F."/>
            <person name="Lam T.T."/>
            <person name="Chang Q.C."/>
            <person name="Ding S.J."/>
            <person name="Wang X.J."/>
            <person name="Zhu J.G."/>
            <person name="Ruan X.D."/>
            <person name="Zhao L."/>
            <person name="Wei J.T."/>
            <person name="Ye R.Z."/>
            <person name="Que T.C."/>
            <person name="Du C.H."/>
            <person name="Zhou Y.H."/>
            <person name="Cheng J.X."/>
            <person name="Dai P.F."/>
            <person name="Guo W.B."/>
            <person name="Han X.H."/>
            <person name="Huang E.J."/>
            <person name="Li L.F."/>
            <person name="Wei W."/>
            <person name="Gao Y.C."/>
            <person name="Liu J.Z."/>
            <person name="Shao H.Z."/>
            <person name="Wang X."/>
            <person name="Wang C.C."/>
            <person name="Yang T.C."/>
            <person name="Huo Q.B."/>
            <person name="Li W."/>
            <person name="Chen H.Y."/>
            <person name="Chen S.E."/>
            <person name="Zhou L.G."/>
            <person name="Ni X.B."/>
            <person name="Tian J.H."/>
            <person name="Sheng Y."/>
            <person name="Liu T."/>
            <person name="Pan Y.S."/>
            <person name="Xia L.Y."/>
            <person name="Li J."/>
            <person name="Zhao F."/>
            <person name="Cao W.C."/>
        </authorList>
    </citation>
    <scope>NUCLEOTIDE SEQUENCE</scope>
    <source>
        <strain evidence="2">Rmic-2018</strain>
    </source>
</reference>
<evidence type="ECO:0000256" key="1">
    <source>
        <dbReference type="SAM" id="MobiDB-lite"/>
    </source>
</evidence>
<keyword evidence="3" id="KW-1185">Reference proteome</keyword>
<name>A0A9J6EUM8_RHIMP</name>
<dbReference type="Gene3D" id="3.30.40.10">
    <property type="entry name" value="Zinc/RING finger domain, C3HC4 (zinc finger)"/>
    <property type="match status" value="1"/>
</dbReference>
<accession>A0A9J6EUM8</accession>
<comment type="caution">
    <text evidence="2">The sequence shown here is derived from an EMBL/GenBank/DDBJ whole genome shotgun (WGS) entry which is preliminary data.</text>
</comment>
<dbReference type="InterPro" id="IPR033489">
    <property type="entry name" value="RBBP6"/>
</dbReference>
<gene>
    <name evidence="2" type="ORF">HPB51_018383</name>
</gene>
<protein>
    <submittedName>
        <fullName evidence="2">Uncharacterized protein</fullName>
    </submittedName>
</protein>
<reference evidence="2" key="2">
    <citation type="submission" date="2021-09" db="EMBL/GenBank/DDBJ databases">
        <authorList>
            <person name="Jia N."/>
            <person name="Wang J."/>
            <person name="Shi W."/>
            <person name="Du L."/>
            <person name="Sun Y."/>
            <person name="Zhan W."/>
            <person name="Jiang J."/>
            <person name="Wang Q."/>
            <person name="Zhang B."/>
            <person name="Ji P."/>
            <person name="Sakyi L.B."/>
            <person name="Cui X."/>
            <person name="Yuan T."/>
            <person name="Jiang B."/>
            <person name="Yang W."/>
            <person name="Lam T.T.-Y."/>
            <person name="Chang Q."/>
            <person name="Ding S."/>
            <person name="Wang X."/>
            <person name="Zhu J."/>
            <person name="Ruan X."/>
            <person name="Zhao L."/>
            <person name="Wei J."/>
            <person name="Que T."/>
            <person name="Du C."/>
            <person name="Cheng J."/>
            <person name="Dai P."/>
            <person name="Han X."/>
            <person name="Huang E."/>
            <person name="Gao Y."/>
            <person name="Liu J."/>
            <person name="Shao H."/>
            <person name="Ye R."/>
            <person name="Li L."/>
            <person name="Wei W."/>
            <person name="Wang X."/>
            <person name="Wang C."/>
            <person name="Huo Q."/>
            <person name="Li W."/>
            <person name="Guo W."/>
            <person name="Chen H."/>
            <person name="Chen S."/>
            <person name="Zhou L."/>
            <person name="Zhou L."/>
            <person name="Ni X."/>
            <person name="Tian J."/>
            <person name="Zhou Y."/>
            <person name="Sheng Y."/>
            <person name="Liu T."/>
            <person name="Pan Y."/>
            <person name="Xia L."/>
            <person name="Li J."/>
            <person name="Zhao F."/>
            <person name="Cao W."/>
        </authorList>
    </citation>
    <scope>NUCLEOTIDE SEQUENCE</scope>
    <source>
        <strain evidence="2">Rmic-2018</strain>
        <tissue evidence="2">Larvae</tissue>
    </source>
</reference>
<dbReference type="VEuPathDB" id="VectorBase:LOC119180253"/>
<dbReference type="GO" id="GO:0061630">
    <property type="term" value="F:ubiquitin protein ligase activity"/>
    <property type="evidence" value="ECO:0007669"/>
    <property type="project" value="InterPro"/>
</dbReference>
<feature type="compositionally biased region" description="Low complexity" evidence="1">
    <location>
        <begin position="138"/>
        <end position="150"/>
    </location>
</feature>
<feature type="compositionally biased region" description="Low complexity" evidence="1">
    <location>
        <begin position="231"/>
        <end position="244"/>
    </location>
</feature>
<dbReference type="PANTHER" id="PTHR15439">
    <property type="entry name" value="RETINOBLASTOMA-BINDING PROTEIN 6"/>
    <property type="match status" value="1"/>
</dbReference>
<proteinExistence type="predicted"/>
<dbReference type="AlphaFoldDB" id="A0A9J6EUM8"/>
<evidence type="ECO:0000313" key="3">
    <source>
        <dbReference type="Proteomes" id="UP000821866"/>
    </source>
</evidence>
<evidence type="ECO:0000313" key="2">
    <source>
        <dbReference type="EMBL" id="KAH8037895.1"/>
    </source>
</evidence>
<dbReference type="InterPro" id="IPR013083">
    <property type="entry name" value="Znf_RING/FYVE/PHD"/>
</dbReference>
<dbReference type="GO" id="GO:0006511">
    <property type="term" value="P:ubiquitin-dependent protein catabolic process"/>
    <property type="evidence" value="ECO:0007669"/>
    <property type="project" value="TreeGrafter"/>
</dbReference>
<dbReference type="GO" id="GO:0016567">
    <property type="term" value="P:protein ubiquitination"/>
    <property type="evidence" value="ECO:0007669"/>
    <property type="project" value="InterPro"/>
</dbReference>